<accession>A0A061R4Z8</accession>
<protein>
    <submittedName>
        <fullName evidence="2">Uncharacterized protein</fullName>
    </submittedName>
</protein>
<sequence>QLNADQASVKVCSGAFMPSKDTEPRNQAQSLVTALPQIASDSALPQLHRSPTQACHSLSLR</sequence>
<feature type="compositionally biased region" description="Polar residues" evidence="1">
    <location>
        <begin position="49"/>
        <end position="61"/>
    </location>
</feature>
<organism evidence="2">
    <name type="scientific">Tetraselmis sp. GSL018</name>
    <dbReference type="NCBI Taxonomy" id="582737"/>
    <lineage>
        <taxon>Eukaryota</taxon>
        <taxon>Viridiplantae</taxon>
        <taxon>Chlorophyta</taxon>
        <taxon>core chlorophytes</taxon>
        <taxon>Chlorodendrophyceae</taxon>
        <taxon>Chlorodendrales</taxon>
        <taxon>Chlorodendraceae</taxon>
        <taxon>Tetraselmis</taxon>
    </lineage>
</organism>
<gene>
    <name evidence="2" type="ORF">TSPGSL018_15700</name>
</gene>
<evidence type="ECO:0000313" key="2">
    <source>
        <dbReference type="EMBL" id="JAC65591.1"/>
    </source>
</evidence>
<evidence type="ECO:0000256" key="1">
    <source>
        <dbReference type="SAM" id="MobiDB-lite"/>
    </source>
</evidence>
<reference evidence="2" key="1">
    <citation type="submission" date="2014-05" db="EMBL/GenBank/DDBJ databases">
        <title>The transcriptome of the halophilic microalga Tetraselmis sp. GSL018 isolated from the Great Salt Lake, Utah.</title>
        <authorList>
            <person name="Jinkerson R.E."/>
            <person name="D'Adamo S."/>
            <person name="Posewitz M.C."/>
        </authorList>
    </citation>
    <scope>NUCLEOTIDE SEQUENCE</scope>
    <source>
        <strain evidence="2">GSL018</strain>
    </source>
</reference>
<feature type="non-terminal residue" evidence="2">
    <location>
        <position position="1"/>
    </location>
</feature>
<feature type="region of interest" description="Disordered" evidence="1">
    <location>
        <begin position="42"/>
        <end position="61"/>
    </location>
</feature>
<dbReference type="AlphaFoldDB" id="A0A061R4Z8"/>
<dbReference type="EMBL" id="GBEZ01021137">
    <property type="protein sequence ID" value="JAC65591.1"/>
    <property type="molecule type" value="Transcribed_RNA"/>
</dbReference>
<proteinExistence type="predicted"/>
<name>A0A061R4Z8_9CHLO</name>